<name>A0A0W7XBL6_9ACTN</name>
<organism evidence="2 3">
    <name type="scientific">Streptomyces silvensis</name>
    <dbReference type="NCBI Taxonomy" id="1765722"/>
    <lineage>
        <taxon>Bacteria</taxon>
        <taxon>Bacillati</taxon>
        <taxon>Actinomycetota</taxon>
        <taxon>Actinomycetes</taxon>
        <taxon>Kitasatosporales</taxon>
        <taxon>Streptomycetaceae</taxon>
        <taxon>Streptomyces</taxon>
    </lineage>
</organism>
<proteinExistence type="predicted"/>
<feature type="region of interest" description="Disordered" evidence="1">
    <location>
        <begin position="23"/>
        <end position="81"/>
    </location>
</feature>
<dbReference type="EMBL" id="LOCL01000022">
    <property type="protein sequence ID" value="KUF20175.1"/>
    <property type="molecule type" value="Genomic_DNA"/>
</dbReference>
<evidence type="ECO:0000313" key="3">
    <source>
        <dbReference type="Proteomes" id="UP000054804"/>
    </source>
</evidence>
<feature type="compositionally biased region" description="Low complexity" evidence="1">
    <location>
        <begin position="23"/>
        <end position="32"/>
    </location>
</feature>
<accession>A0A0W7XBL6</accession>
<dbReference type="AlphaFoldDB" id="A0A0W7XBL6"/>
<protein>
    <submittedName>
        <fullName evidence="2">Uncharacterized protein</fullName>
    </submittedName>
</protein>
<dbReference type="Proteomes" id="UP000054804">
    <property type="component" value="Unassembled WGS sequence"/>
</dbReference>
<reference evidence="2 3" key="1">
    <citation type="submission" date="2015-12" db="EMBL/GenBank/DDBJ databases">
        <title>Draft genome sequence of Streptomyces silvensis ATCC 53525, a producer of novel hormone antagonists.</title>
        <authorList>
            <person name="Johnston C.W."/>
            <person name="Li Y."/>
            <person name="Magarvey N.A."/>
        </authorList>
    </citation>
    <scope>NUCLEOTIDE SEQUENCE [LARGE SCALE GENOMIC DNA]</scope>
    <source>
        <strain evidence="2 3">ATCC 53525</strain>
    </source>
</reference>
<comment type="caution">
    <text evidence="2">The sequence shown here is derived from an EMBL/GenBank/DDBJ whole genome shotgun (WGS) entry which is preliminary data.</text>
</comment>
<evidence type="ECO:0000313" key="2">
    <source>
        <dbReference type="EMBL" id="KUF20175.1"/>
    </source>
</evidence>
<evidence type="ECO:0000256" key="1">
    <source>
        <dbReference type="SAM" id="MobiDB-lite"/>
    </source>
</evidence>
<sequence>MAVAGALFALAGCGQSTDDVFSNLNGNGSSGSPEATAPASDARPETPPDAPPNYADNSRVRRPGEMSARDEKRAEHEATEVERALEELRRDGRIGPAAVRPLLTRLSAPAHVAVEELRTGTGTGADKAEGSAFGIWIGGTACVTGSVNRTRAQAHANGHYPETGCLPPAPTH</sequence>
<keyword evidence="3" id="KW-1185">Reference proteome</keyword>
<feature type="compositionally biased region" description="Basic and acidic residues" evidence="1">
    <location>
        <begin position="58"/>
        <end position="81"/>
    </location>
</feature>
<gene>
    <name evidence="2" type="ORF">AT728_30940</name>
</gene>